<proteinExistence type="predicted"/>
<protein>
    <submittedName>
        <fullName evidence="2">Ankyrin repeat domain-containing protein 12</fullName>
    </submittedName>
</protein>
<feature type="compositionally biased region" description="Basic and acidic residues" evidence="1">
    <location>
        <begin position="1"/>
        <end position="12"/>
    </location>
</feature>
<feature type="compositionally biased region" description="Basic and acidic residues" evidence="1">
    <location>
        <begin position="32"/>
        <end position="46"/>
    </location>
</feature>
<dbReference type="PANTHER" id="PTHR24149">
    <property type="entry name" value="ANKYRIN REPEAT DOMAIN-CONTAINING PROTEIN 12"/>
    <property type="match status" value="1"/>
</dbReference>
<dbReference type="EMBL" id="JAHHUM010000326">
    <property type="protein sequence ID" value="KAK5620926.1"/>
    <property type="molecule type" value="Genomic_DNA"/>
</dbReference>
<organism evidence="2 3">
    <name type="scientific">Crenichthys baileyi</name>
    <name type="common">White River springfish</name>
    <dbReference type="NCBI Taxonomy" id="28760"/>
    <lineage>
        <taxon>Eukaryota</taxon>
        <taxon>Metazoa</taxon>
        <taxon>Chordata</taxon>
        <taxon>Craniata</taxon>
        <taxon>Vertebrata</taxon>
        <taxon>Euteleostomi</taxon>
        <taxon>Actinopterygii</taxon>
        <taxon>Neopterygii</taxon>
        <taxon>Teleostei</taxon>
        <taxon>Neoteleostei</taxon>
        <taxon>Acanthomorphata</taxon>
        <taxon>Ovalentaria</taxon>
        <taxon>Atherinomorphae</taxon>
        <taxon>Cyprinodontiformes</taxon>
        <taxon>Goodeidae</taxon>
        <taxon>Crenichthys</taxon>
    </lineage>
</organism>
<reference evidence="2 3" key="1">
    <citation type="submission" date="2021-06" db="EMBL/GenBank/DDBJ databases">
        <authorList>
            <person name="Palmer J.M."/>
        </authorList>
    </citation>
    <scope>NUCLEOTIDE SEQUENCE [LARGE SCALE GENOMIC DNA]</scope>
    <source>
        <strain evidence="2 3">MEX-2019</strain>
        <tissue evidence="2">Muscle</tissue>
    </source>
</reference>
<dbReference type="AlphaFoldDB" id="A0AAV9SHM8"/>
<evidence type="ECO:0000256" key="1">
    <source>
        <dbReference type="SAM" id="MobiDB-lite"/>
    </source>
</evidence>
<dbReference type="GO" id="GO:0005654">
    <property type="term" value="C:nucleoplasm"/>
    <property type="evidence" value="ECO:0007669"/>
    <property type="project" value="TreeGrafter"/>
</dbReference>
<sequence>MAKPGGDRDGAMVDKQAGKKSKDKLSPFTKTPKLDRGELLGKEGKAKSSMKRKLSFTTSPPRTEERDSDTGKPSYCPCLKVPLRLAHCHVPTLPPGGL</sequence>
<evidence type="ECO:0000313" key="3">
    <source>
        <dbReference type="Proteomes" id="UP001311232"/>
    </source>
</evidence>
<dbReference type="InterPro" id="IPR053210">
    <property type="entry name" value="ANKRD12"/>
</dbReference>
<dbReference type="PANTHER" id="PTHR24149:SF14">
    <property type="entry name" value="ANKYRIN REPEAT DOMAIN 12"/>
    <property type="match status" value="1"/>
</dbReference>
<gene>
    <name evidence="2" type="primary">ANKRD12</name>
    <name evidence="2" type="ORF">CRENBAI_016442</name>
</gene>
<feature type="region of interest" description="Disordered" evidence="1">
    <location>
        <begin position="1"/>
        <end position="76"/>
    </location>
</feature>
<keyword evidence="3" id="KW-1185">Reference proteome</keyword>
<comment type="caution">
    <text evidence="2">The sequence shown here is derived from an EMBL/GenBank/DDBJ whole genome shotgun (WGS) entry which is preliminary data.</text>
</comment>
<dbReference type="Proteomes" id="UP001311232">
    <property type="component" value="Unassembled WGS sequence"/>
</dbReference>
<accession>A0AAV9SHM8</accession>
<name>A0AAV9SHM8_9TELE</name>
<evidence type="ECO:0000313" key="2">
    <source>
        <dbReference type="EMBL" id="KAK5620926.1"/>
    </source>
</evidence>